<organism evidence="1 2">
    <name type="scientific">Thioclava nitratireducens</name>
    <dbReference type="NCBI Taxonomy" id="1915078"/>
    <lineage>
        <taxon>Bacteria</taxon>
        <taxon>Pseudomonadati</taxon>
        <taxon>Pseudomonadota</taxon>
        <taxon>Alphaproteobacteria</taxon>
        <taxon>Rhodobacterales</taxon>
        <taxon>Paracoccaceae</taxon>
        <taxon>Thioclava</taxon>
    </lineage>
</organism>
<name>A0ABM6IME0_9RHOB</name>
<accession>A0ABM6IME0</accession>
<geneLocation type="plasmid" evidence="1 2">
    <name>unnamed1</name>
</geneLocation>
<dbReference type="EMBL" id="CP019438">
    <property type="protein sequence ID" value="AQS50042.1"/>
    <property type="molecule type" value="Genomic_DNA"/>
</dbReference>
<protein>
    <recommendedName>
        <fullName evidence="3">Integrase</fullName>
    </recommendedName>
</protein>
<gene>
    <name evidence="1" type="ORF">BMG03_19135</name>
</gene>
<evidence type="ECO:0008006" key="3">
    <source>
        <dbReference type="Google" id="ProtNLM"/>
    </source>
</evidence>
<evidence type="ECO:0000313" key="2">
    <source>
        <dbReference type="Proteomes" id="UP000185622"/>
    </source>
</evidence>
<evidence type="ECO:0000313" key="1">
    <source>
        <dbReference type="EMBL" id="AQS50042.1"/>
    </source>
</evidence>
<keyword evidence="1" id="KW-0614">Plasmid</keyword>
<reference evidence="1 2" key="1">
    <citation type="submission" date="2017-01" db="EMBL/GenBank/DDBJ databases">
        <title>The complete genome sequence of a sulfur-oxidizing marine bacterium Thioclava sp. 25B10_4T.</title>
        <authorList>
            <person name="Liu Y."/>
            <person name="Lai Q."/>
            <person name="Shao Z."/>
        </authorList>
    </citation>
    <scope>NUCLEOTIDE SEQUENCE [LARGE SCALE GENOMIC DNA]</scope>
    <source>
        <strain evidence="1 2">25B10_4</strain>
        <plasmid evidence="1 2">unnamed1</plasmid>
    </source>
</reference>
<dbReference type="Proteomes" id="UP000185622">
    <property type="component" value="Plasmid unnamed1"/>
</dbReference>
<proteinExistence type="predicted"/>
<sequence length="70" mass="7828">MRSSDGCTLKTDFGSVFVTTSRYGKRSAETRLNDKHVAPDQAHCLRRRLASSAEVDERYAQKQLGHTSAK</sequence>
<keyword evidence="2" id="KW-1185">Reference proteome</keyword>